<gene>
    <name evidence="2" type="ORF">LTR69_009102</name>
</gene>
<feature type="compositionally biased region" description="Basic and acidic residues" evidence="1">
    <location>
        <begin position="27"/>
        <end position="43"/>
    </location>
</feature>
<evidence type="ECO:0000256" key="1">
    <source>
        <dbReference type="SAM" id="MobiDB-lite"/>
    </source>
</evidence>
<reference evidence="2 3" key="1">
    <citation type="submission" date="2023-08" db="EMBL/GenBank/DDBJ databases">
        <title>Black Yeasts Isolated from many extreme environments.</title>
        <authorList>
            <person name="Coleine C."/>
            <person name="Stajich J.E."/>
            <person name="Selbmann L."/>
        </authorList>
    </citation>
    <scope>NUCLEOTIDE SEQUENCE [LARGE SCALE GENOMIC DNA]</scope>
    <source>
        <strain evidence="2 3">CCFEE 6328</strain>
    </source>
</reference>
<evidence type="ECO:0008006" key="4">
    <source>
        <dbReference type="Google" id="ProtNLM"/>
    </source>
</evidence>
<organism evidence="2 3">
    <name type="scientific">Exophiala sideris</name>
    <dbReference type="NCBI Taxonomy" id="1016849"/>
    <lineage>
        <taxon>Eukaryota</taxon>
        <taxon>Fungi</taxon>
        <taxon>Dikarya</taxon>
        <taxon>Ascomycota</taxon>
        <taxon>Pezizomycotina</taxon>
        <taxon>Eurotiomycetes</taxon>
        <taxon>Chaetothyriomycetidae</taxon>
        <taxon>Chaetothyriales</taxon>
        <taxon>Herpotrichiellaceae</taxon>
        <taxon>Exophiala</taxon>
    </lineage>
</organism>
<proteinExistence type="predicted"/>
<keyword evidence="3" id="KW-1185">Reference proteome</keyword>
<evidence type="ECO:0000313" key="2">
    <source>
        <dbReference type="EMBL" id="KAK5054140.1"/>
    </source>
</evidence>
<dbReference type="Proteomes" id="UP001345691">
    <property type="component" value="Unassembled WGS sequence"/>
</dbReference>
<feature type="compositionally biased region" description="Low complexity" evidence="1">
    <location>
        <begin position="53"/>
        <end position="63"/>
    </location>
</feature>
<feature type="compositionally biased region" description="Acidic residues" evidence="1">
    <location>
        <begin position="1"/>
        <end position="26"/>
    </location>
</feature>
<accession>A0ABR0J1L4</accession>
<evidence type="ECO:0000313" key="3">
    <source>
        <dbReference type="Proteomes" id="UP001345691"/>
    </source>
</evidence>
<name>A0ABR0J1L4_9EURO</name>
<feature type="compositionally biased region" description="Acidic residues" evidence="1">
    <location>
        <begin position="64"/>
        <end position="80"/>
    </location>
</feature>
<comment type="caution">
    <text evidence="2">The sequence shown here is derived from an EMBL/GenBank/DDBJ whole genome shotgun (WGS) entry which is preliminary data.</text>
</comment>
<feature type="region of interest" description="Disordered" evidence="1">
    <location>
        <begin position="1"/>
        <end position="98"/>
    </location>
</feature>
<dbReference type="EMBL" id="JAVRRF010000024">
    <property type="protein sequence ID" value="KAK5054140.1"/>
    <property type="molecule type" value="Genomic_DNA"/>
</dbReference>
<protein>
    <recommendedName>
        <fullName evidence="4">Prostatic spermine-binding protein-like</fullName>
    </recommendedName>
</protein>
<sequence>MDPDLCGDSDDEDEILGIDGENDEGWDESKDGQENVGYDHDNWNDDGQDDQDGQNGQNGQNGQDDYDEATYSDGGDDDEGHQDGSHHGQHHGQSEDDY</sequence>